<gene>
    <name evidence="8" type="ORF">SO694_00047035</name>
</gene>
<evidence type="ECO:0000256" key="7">
    <source>
        <dbReference type="SAM" id="MobiDB-lite"/>
    </source>
</evidence>
<feature type="transmembrane region" description="Helical" evidence="6">
    <location>
        <begin position="68"/>
        <end position="88"/>
    </location>
</feature>
<keyword evidence="3 6" id="KW-0812">Transmembrane</keyword>
<dbReference type="PANTHER" id="PTHR11266">
    <property type="entry name" value="PEROXISOMAL MEMBRANE PROTEIN 2, PXMP2 MPV17"/>
    <property type="match status" value="1"/>
</dbReference>
<dbReference type="InterPro" id="IPR007248">
    <property type="entry name" value="Mpv17_PMP22"/>
</dbReference>
<evidence type="ECO:0000256" key="6">
    <source>
        <dbReference type="RuleBase" id="RU363053"/>
    </source>
</evidence>
<feature type="transmembrane region" description="Helical" evidence="6">
    <location>
        <begin position="100"/>
        <end position="121"/>
    </location>
</feature>
<dbReference type="Proteomes" id="UP001363151">
    <property type="component" value="Unassembled WGS sequence"/>
</dbReference>
<dbReference type="Pfam" id="PF04117">
    <property type="entry name" value="Mpv17_PMP22"/>
    <property type="match status" value="1"/>
</dbReference>
<keyword evidence="5 6" id="KW-0472">Membrane</keyword>
<dbReference type="EMBL" id="JBBJCI010000080">
    <property type="protein sequence ID" value="KAK7249277.1"/>
    <property type="molecule type" value="Genomic_DNA"/>
</dbReference>
<feature type="transmembrane region" description="Helical" evidence="6">
    <location>
        <begin position="166"/>
        <end position="186"/>
    </location>
</feature>
<evidence type="ECO:0000256" key="4">
    <source>
        <dbReference type="ARBA" id="ARBA00022989"/>
    </source>
</evidence>
<feature type="region of interest" description="Disordered" evidence="7">
    <location>
        <begin position="1"/>
        <end position="21"/>
    </location>
</feature>
<evidence type="ECO:0000313" key="8">
    <source>
        <dbReference type="EMBL" id="KAK7249277.1"/>
    </source>
</evidence>
<comment type="caution">
    <text evidence="8">The sequence shown here is derived from an EMBL/GenBank/DDBJ whole genome shotgun (WGS) entry which is preliminary data.</text>
</comment>
<name>A0ABR1G8F7_AURAN</name>
<comment type="subcellular location">
    <subcellularLocation>
        <location evidence="1">Membrane</location>
        <topology evidence="1">Multi-pass membrane protein</topology>
    </subcellularLocation>
</comment>
<feature type="transmembrane region" description="Helical" evidence="6">
    <location>
        <begin position="29"/>
        <end position="48"/>
    </location>
</feature>
<evidence type="ECO:0000256" key="5">
    <source>
        <dbReference type="ARBA" id="ARBA00023136"/>
    </source>
</evidence>
<sequence>MKQRKAPAKATAPEADDEPKDRTSLYGALLRRFPLAVNAVQAGALSAASQLLSQRLKGAAALDFAPALRFALISAFVVTPVSTVFFTIVGKFRLRTPASLALDFFVGGPFLNCAFIAALHGLQGQDLAFILGVLRSRAFWVDMVLGSNKVWLPAKVAMYSLVPPEYWGLWCSCVSFGWGIVLATIVSDAN</sequence>
<protein>
    <submittedName>
        <fullName evidence="8">Uncharacterized protein</fullName>
    </submittedName>
</protein>
<proteinExistence type="inferred from homology"/>
<comment type="similarity">
    <text evidence="2 6">Belongs to the peroxisomal membrane protein PXMP2/4 family.</text>
</comment>
<organism evidence="8 9">
    <name type="scientific">Aureococcus anophagefferens</name>
    <name type="common">Harmful bloom alga</name>
    <dbReference type="NCBI Taxonomy" id="44056"/>
    <lineage>
        <taxon>Eukaryota</taxon>
        <taxon>Sar</taxon>
        <taxon>Stramenopiles</taxon>
        <taxon>Ochrophyta</taxon>
        <taxon>Pelagophyceae</taxon>
        <taxon>Pelagomonadales</taxon>
        <taxon>Pelagomonadaceae</taxon>
        <taxon>Aureococcus</taxon>
    </lineage>
</organism>
<keyword evidence="4 6" id="KW-1133">Transmembrane helix</keyword>
<reference evidence="8 9" key="1">
    <citation type="submission" date="2024-03" db="EMBL/GenBank/DDBJ databases">
        <title>Aureococcus anophagefferens CCMP1851 and Kratosvirus quantuckense: Draft genome of a second virus-susceptible host strain in the model system.</title>
        <authorList>
            <person name="Chase E."/>
            <person name="Truchon A.R."/>
            <person name="Schepens W."/>
            <person name="Wilhelm S.W."/>
        </authorList>
    </citation>
    <scope>NUCLEOTIDE SEQUENCE [LARGE SCALE GENOMIC DNA]</scope>
    <source>
        <strain evidence="8 9">CCMP1851</strain>
    </source>
</reference>
<accession>A0ABR1G8F7</accession>
<keyword evidence="9" id="KW-1185">Reference proteome</keyword>
<evidence type="ECO:0000313" key="9">
    <source>
        <dbReference type="Proteomes" id="UP001363151"/>
    </source>
</evidence>
<evidence type="ECO:0000256" key="2">
    <source>
        <dbReference type="ARBA" id="ARBA00006824"/>
    </source>
</evidence>
<evidence type="ECO:0000256" key="3">
    <source>
        <dbReference type="ARBA" id="ARBA00022692"/>
    </source>
</evidence>
<evidence type="ECO:0000256" key="1">
    <source>
        <dbReference type="ARBA" id="ARBA00004141"/>
    </source>
</evidence>